<feature type="region of interest" description="Disordered" evidence="1">
    <location>
        <begin position="203"/>
        <end position="250"/>
    </location>
</feature>
<sequence length="250" mass="28124">MTLEEKEHILRTLVATAEVMGGEMKPTTALVMAQDLDEYPFHEVMTALNRVRKEATGKLTLKAIIDMLSPGRDWLSANEAWSLALPAADERNTVVWTREARDAFNIALPLLEEGDKIGARMAFIAAYERSVSIAKAAGGAPNVEVSEGWDKQLRAVAVDQAVNRGLLPPPKREKPLELPNLSPEQVQDNRNRMAELMRTWRESMRQAEADAEAEQARQRQEARQKFEAHRDEVVAQALAMDEERKREDTP</sequence>
<organism evidence="2 3">
    <name type="scientific">Klebsiella phage LASTA</name>
    <dbReference type="NCBI Taxonomy" id="2723758"/>
    <lineage>
        <taxon>Viruses</taxon>
        <taxon>Duplodnaviria</taxon>
        <taxon>Heunggongvirae</taxon>
        <taxon>Uroviricota</taxon>
        <taxon>Caudoviricetes</taxon>
        <taxon>Lastavirus</taxon>
        <taxon>Lastavirus lasta</taxon>
    </lineage>
</organism>
<feature type="compositionally biased region" description="Basic and acidic residues" evidence="1">
    <location>
        <begin position="241"/>
        <end position="250"/>
    </location>
</feature>
<evidence type="ECO:0000313" key="3">
    <source>
        <dbReference type="Proteomes" id="UP000502929"/>
    </source>
</evidence>
<protein>
    <recommendedName>
        <fullName evidence="4">Replicative helicase inhibitor G39P N-terminal domain-containing protein</fullName>
    </recommendedName>
</protein>
<keyword evidence="3" id="KW-1185">Reference proteome</keyword>
<feature type="compositionally biased region" description="Basic and acidic residues" evidence="1">
    <location>
        <begin position="203"/>
        <end position="233"/>
    </location>
</feature>
<name>A0A6H0X3D7_9CAUD</name>
<evidence type="ECO:0008006" key="4">
    <source>
        <dbReference type="Google" id="ProtNLM"/>
    </source>
</evidence>
<reference evidence="2 3" key="1">
    <citation type="submission" date="2020-03" db="EMBL/GenBank/DDBJ databases">
        <authorList>
            <person name="Kojic M."/>
            <person name="Vukotic G."/>
        </authorList>
    </citation>
    <scope>NUCLEOTIDE SEQUENCE [LARGE SCALE GENOMIC DNA]</scope>
</reference>
<evidence type="ECO:0000313" key="2">
    <source>
        <dbReference type="EMBL" id="QIW86660.1"/>
    </source>
</evidence>
<accession>A0A6H0X3D7</accession>
<dbReference type="EMBL" id="MT251347">
    <property type="protein sequence ID" value="QIW86660.1"/>
    <property type="molecule type" value="Genomic_DNA"/>
</dbReference>
<evidence type="ECO:0000256" key="1">
    <source>
        <dbReference type="SAM" id="MobiDB-lite"/>
    </source>
</evidence>
<gene>
    <name evidence="2" type="ORF">24149LASTA_00033</name>
</gene>
<proteinExistence type="predicted"/>
<feature type="region of interest" description="Disordered" evidence="1">
    <location>
        <begin position="165"/>
        <end position="189"/>
    </location>
</feature>
<dbReference type="Proteomes" id="UP000502929">
    <property type="component" value="Segment"/>
</dbReference>